<dbReference type="OrthoDB" id="14970at2759"/>
<dbReference type="InterPro" id="IPR029045">
    <property type="entry name" value="ClpP/crotonase-like_dom_sf"/>
</dbReference>
<evidence type="ECO:0000256" key="1">
    <source>
        <dbReference type="ARBA" id="ARBA00005254"/>
    </source>
</evidence>
<name>A0A9W6ZCG4_9STRA</name>
<dbReference type="GO" id="GO:0051750">
    <property type="term" value="F:delta(3,5)-delta(2,4)-dienoyl-CoA isomerase activity"/>
    <property type="evidence" value="ECO:0007669"/>
    <property type="project" value="TreeGrafter"/>
</dbReference>
<evidence type="ECO:0000313" key="3">
    <source>
        <dbReference type="Proteomes" id="UP001165082"/>
    </source>
</evidence>
<dbReference type="InterPro" id="IPR045002">
    <property type="entry name" value="Ech1-like"/>
</dbReference>
<sequence length="221" mass="24338">MLLSSAIFRKTISRKLLSSAFSTTPFVSPDLRTIVNHPGDASYLVARASSYEALKVDVHQGVAQIMLNRPEKMNSLNVPMWAELIDAFEAASRDADVRVCVLKGEGKHFSAGMDLTVFAEMRKIAEEEVCEGRKREKVYNSIDFFQRSVTSPETCTKPVLCSLHGAVIGGAVDLATACDLRYVHNEAQLSVKEIDLAIVADVGTMQRLPHIVGDQRARELT</sequence>
<dbReference type="PANTHER" id="PTHR43149:SF1">
    <property type="entry name" value="DELTA(3,5)-DELTA(2,4)-DIENOYL-COA ISOMERASE, MITOCHONDRIAL"/>
    <property type="match status" value="1"/>
</dbReference>
<organism evidence="2 3">
    <name type="scientific">Triparma retinervis</name>
    <dbReference type="NCBI Taxonomy" id="2557542"/>
    <lineage>
        <taxon>Eukaryota</taxon>
        <taxon>Sar</taxon>
        <taxon>Stramenopiles</taxon>
        <taxon>Ochrophyta</taxon>
        <taxon>Bolidophyceae</taxon>
        <taxon>Parmales</taxon>
        <taxon>Triparmaceae</taxon>
        <taxon>Triparma</taxon>
    </lineage>
</organism>
<comment type="caution">
    <text evidence="2">The sequence shown here is derived from an EMBL/GenBank/DDBJ whole genome shotgun (WGS) entry which is preliminary data.</text>
</comment>
<accession>A0A9W6ZCG4</accession>
<dbReference type="Proteomes" id="UP001165082">
    <property type="component" value="Unassembled WGS sequence"/>
</dbReference>
<keyword evidence="3" id="KW-1185">Reference proteome</keyword>
<protein>
    <submittedName>
        <fullName evidence="2">Uncharacterized protein</fullName>
    </submittedName>
</protein>
<reference evidence="2" key="1">
    <citation type="submission" date="2022-07" db="EMBL/GenBank/DDBJ databases">
        <title>Genome analysis of Parmales, a sister group of diatoms, reveals the evolutionary specialization of diatoms from phago-mixotrophs to photoautotrophs.</title>
        <authorList>
            <person name="Ban H."/>
            <person name="Sato S."/>
            <person name="Yoshikawa S."/>
            <person name="Kazumasa Y."/>
            <person name="Nakamura Y."/>
            <person name="Ichinomiya M."/>
            <person name="Saitoh K."/>
            <person name="Sato N."/>
            <person name="Blanc-Mathieu R."/>
            <person name="Endo H."/>
            <person name="Kuwata A."/>
            <person name="Ogata H."/>
        </authorList>
    </citation>
    <scope>NUCLEOTIDE SEQUENCE</scope>
</reference>
<gene>
    <name evidence="2" type="ORF">TrRE_jg6029</name>
</gene>
<proteinExistence type="inferred from homology"/>
<dbReference type="SUPFAM" id="SSF52096">
    <property type="entry name" value="ClpP/crotonase"/>
    <property type="match status" value="1"/>
</dbReference>
<comment type="similarity">
    <text evidence="1">Belongs to the enoyl-CoA hydratase/isomerase family.</text>
</comment>
<feature type="non-terminal residue" evidence="2">
    <location>
        <position position="221"/>
    </location>
</feature>
<dbReference type="Gene3D" id="3.90.226.10">
    <property type="entry name" value="2-enoyl-CoA Hydratase, Chain A, domain 1"/>
    <property type="match status" value="1"/>
</dbReference>
<dbReference type="InterPro" id="IPR001753">
    <property type="entry name" value="Enoyl-CoA_hydra/iso"/>
</dbReference>
<dbReference type="CDD" id="cd06558">
    <property type="entry name" value="crotonase-like"/>
    <property type="match status" value="1"/>
</dbReference>
<evidence type="ECO:0000313" key="2">
    <source>
        <dbReference type="EMBL" id="GMH47880.1"/>
    </source>
</evidence>
<dbReference type="Pfam" id="PF00378">
    <property type="entry name" value="ECH_1"/>
    <property type="match status" value="1"/>
</dbReference>
<dbReference type="AlphaFoldDB" id="A0A9W6ZCG4"/>
<dbReference type="PANTHER" id="PTHR43149">
    <property type="entry name" value="ENOYL-COA HYDRATASE"/>
    <property type="match status" value="1"/>
</dbReference>
<dbReference type="EMBL" id="BRXZ01003126">
    <property type="protein sequence ID" value="GMH47880.1"/>
    <property type="molecule type" value="Genomic_DNA"/>
</dbReference>